<dbReference type="InterPro" id="IPR046789">
    <property type="entry name" value="HTH_62"/>
</dbReference>
<keyword evidence="4" id="KW-1185">Reference proteome</keyword>
<dbReference type="STRING" id="190721.ACS15_4630"/>
<feature type="region of interest" description="Disordered" evidence="1">
    <location>
        <begin position="1"/>
        <end position="31"/>
    </location>
</feature>
<reference evidence="4" key="1">
    <citation type="submission" date="2016-06" db="EMBL/GenBank/DDBJ databases">
        <authorList>
            <person name="Xu Y."/>
            <person name="Nagy A."/>
            <person name="Yan X."/>
            <person name="Kim S.W."/>
            <person name="Haley B."/>
            <person name="Liu N.T."/>
            <person name="Nou X."/>
        </authorList>
    </citation>
    <scope>NUCLEOTIDE SEQUENCE [LARGE SCALE GENOMIC DNA]</scope>
    <source>
        <strain evidence="4">ATCC 49129</strain>
    </source>
</reference>
<gene>
    <name evidence="3" type="ORF">A9Y76_21550</name>
</gene>
<protein>
    <recommendedName>
        <fullName evidence="2">Recombinase-like domain-containing protein</fullName>
    </recommendedName>
</protein>
<evidence type="ECO:0000259" key="2">
    <source>
        <dbReference type="Pfam" id="PF20552"/>
    </source>
</evidence>
<name>A0A192A405_9RALS</name>
<evidence type="ECO:0000313" key="3">
    <source>
        <dbReference type="EMBL" id="ANJ75119.1"/>
    </source>
</evidence>
<feature type="compositionally biased region" description="Polar residues" evidence="1">
    <location>
        <begin position="1"/>
        <end position="10"/>
    </location>
</feature>
<feature type="domain" description="Recombinase-like" evidence="2">
    <location>
        <begin position="16"/>
        <end position="106"/>
    </location>
</feature>
<evidence type="ECO:0000256" key="1">
    <source>
        <dbReference type="SAM" id="MobiDB-lite"/>
    </source>
</evidence>
<dbReference type="Pfam" id="PF20552">
    <property type="entry name" value="HTH_62"/>
    <property type="match status" value="1"/>
</dbReference>
<dbReference type="Proteomes" id="UP000078572">
    <property type="component" value="Chromosome 2"/>
</dbReference>
<sequence length="106" mass="11453">MESTNMQPQFNPDLAPWEPISPNNVAGKGRVERPGHVANLVWQTRAAEPTPYENQLADSLEAAFLGGAQTPADIVVVLNERGPRNAAGGEAWTEDAFLAEMRRLGA</sequence>
<dbReference type="AlphaFoldDB" id="A0A192A405"/>
<proteinExistence type="predicted"/>
<evidence type="ECO:0000313" key="4">
    <source>
        <dbReference type="Proteomes" id="UP000078572"/>
    </source>
</evidence>
<dbReference type="EMBL" id="CP016023">
    <property type="protein sequence ID" value="ANJ75119.1"/>
    <property type="molecule type" value="Genomic_DNA"/>
</dbReference>
<accession>A0A192A405</accession>
<organism evidence="3 4">
    <name type="scientific">Ralstonia insidiosa</name>
    <dbReference type="NCBI Taxonomy" id="190721"/>
    <lineage>
        <taxon>Bacteria</taxon>
        <taxon>Pseudomonadati</taxon>
        <taxon>Pseudomonadota</taxon>
        <taxon>Betaproteobacteria</taxon>
        <taxon>Burkholderiales</taxon>
        <taxon>Burkholderiaceae</taxon>
        <taxon>Ralstonia</taxon>
    </lineage>
</organism>